<evidence type="ECO:0000313" key="1">
    <source>
        <dbReference type="EMBL" id="KAF5883433.1"/>
    </source>
</evidence>
<evidence type="ECO:0000313" key="2">
    <source>
        <dbReference type="Proteomes" id="UP000727407"/>
    </source>
</evidence>
<gene>
    <name evidence="1" type="ORF">DAT39_022943</name>
</gene>
<accession>A0A8J4TAA7</accession>
<protein>
    <submittedName>
        <fullName evidence="1">Uncharacterized protein</fullName>
    </submittedName>
</protein>
<dbReference type="EMBL" id="QNUK01001348">
    <property type="protein sequence ID" value="KAF5883433.1"/>
    <property type="molecule type" value="Genomic_DNA"/>
</dbReference>
<dbReference type="Proteomes" id="UP000727407">
    <property type="component" value="Unassembled WGS sequence"/>
</dbReference>
<organism evidence="1 2">
    <name type="scientific">Clarias magur</name>
    <name type="common">Asian catfish</name>
    <name type="synonym">Macropteronotus magur</name>
    <dbReference type="NCBI Taxonomy" id="1594786"/>
    <lineage>
        <taxon>Eukaryota</taxon>
        <taxon>Metazoa</taxon>
        <taxon>Chordata</taxon>
        <taxon>Craniata</taxon>
        <taxon>Vertebrata</taxon>
        <taxon>Euteleostomi</taxon>
        <taxon>Actinopterygii</taxon>
        <taxon>Neopterygii</taxon>
        <taxon>Teleostei</taxon>
        <taxon>Ostariophysi</taxon>
        <taxon>Siluriformes</taxon>
        <taxon>Clariidae</taxon>
        <taxon>Clarias</taxon>
    </lineage>
</organism>
<dbReference type="AlphaFoldDB" id="A0A8J4TAA7"/>
<name>A0A8J4TAA7_CLAMG</name>
<keyword evidence="2" id="KW-1185">Reference proteome</keyword>
<sequence length="62" mass="7534">MNQSRDQRQDETEYHRQTAITKTFQHEILIHQEARIVFPFRPYSVLRRLGTWCRSFLALISI</sequence>
<reference evidence="1" key="1">
    <citation type="submission" date="2020-07" db="EMBL/GenBank/DDBJ databases">
        <title>Clarias magur genome sequencing, assembly and annotation.</title>
        <authorList>
            <person name="Kushwaha B."/>
            <person name="Kumar R."/>
            <person name="Das P."/>
            <person name="Joshi C.G."/>
            <person name="Kumar D."/>
            <person name="Nagpure N.S."/>
            <person name="Pandey M."/>
            <person name="Agarwal S."/>
            <person name="Srivastava S."/>
            <person name="Singh M."/>
            <person name="Sahoo L."/>
            <person name="Jayasankar P."/>
            <person name="Meher P.K."/>
            <person name="Koringa P.G."/>
            <person name="Iquebal M.A."/>
            <person name="Das S.P."/>
            <person name="Bit A."/>
            <person name="Patnaik S."/>
            <person name="Patel N."/>
            <person name="Shah T.M."/>
            <person name="Hinsu A."/>
            <person name="Jena J.K."/>
        </authorList>
    </citation>
    <scope>NUCLEOTIDE SEQUENCE</scope>
    <source>
        <strain evidence="1">CIFAMagur01</strain>
        <tissue evidence="1">Testis</tissue>
    </source>
</reference>
<proteinExistence type="predicted"/>
<comment type="caution">
    <text evidence="1">The sequence shown here is derived from an EMBL/GenBank/DDBJ whole genome shotgun (WGS) entry which is preliminary data.</text>
</comment>